<feature type="region of interest" description="Disordered" evidence="1">
    <location>
        <begin position="549"/>
        <end position="599"/>
    </location>
</feature>
<feature type="compositionally biased region" description="Basic and acidic residues" evidence="1">
    <location>
        <begin position="1394"/>
        <end position="1405"/>
    </location>
</feature>
<proteinExistence type="predicted"/>
<feature type="region of interest" description="Disordered" evidence="1">
    <location>
        <begin position="1313"/>
        <end position="1359"/>
    </location>
</feature>
<feature type="compositionally biased region" description="Acidic residues" evidence="1">
    <location>
        <begin position="1406"/>
        <end position="1425"/>
    </location>
</feature>
<feature type="region of interest" description="Disordered" evidence="1">
    <location>
        <begin position="1038"/>
        <end position="1096"/>
    </location>
</feature>
<feature type="compositionally biased region" description="Low complexity" evidence="1">
    <location>
        <begin position="123"/>
        <end position="134"/>
    </location>
</feature>
<feature type="region of interest" description="Disordered" evidence="1">
    <location>
        <begin position="1113"/>
        <end position="1191"/>
    </location>
</feature>
<feature type="region of interest" description="Disordered" evidence="1">
    <location>
        <begin position="1383"/>
        <end position="1425"/>
    </location>
</feature>
<feature type="region of interest" description="Disordered" evidence="1">
    <location>
        <begin position="73"/>
        <end position="97"/>
    </location>
</feature>
<sequence length="1425" mass="155670">MLPDMENLSDAERQHIQNVLEKAENRTPYMIKLPLSHQLTARTESFQSSRTSLDDGYDNQLQSVDDAIRKVDQRAESKHTFESSSQDLSKPPKTEEVDEALDVTTTASREIQAAKSASPEAPLPSTTSPIPTPSLEGFGSLLRKASSAIFHATDIWAKEPASGAASPSPPAATSPSISNMEKIEHIQKVAKLADEDLDGGRSIHIAFGSLQPRMTGPRRSSETEPKRSAVGQGQSELTFEELEHIRKVSESAERELSSFTTKPSKAEPSTSSRPSKVEEHGGTGLTQEELDHINRIAKLAMQDEGPRGYSQPVRPKLPSQAVPEDRGTLAKKSDTGSATSPSGSLLSTDEQHGRGSTSGLSPSSSFMFSMKRFSGFGLTSLKNVVYGAMEEEDKQVSHRQLPMELDEPEKGAAKADQPPPEPHARLEEPREELTPASPRSPVPIFDKKSFTGFGMKAFKGVMQKAEEARTAFEDLAVRQEVLSPLPQPKEEPVGLTQEELDHINRINQMALQEDTAQQGLLPVMTAAGAPAELTQEELDHINRITQMAAEEDSGPVFSRGVSEESPYDESSMSEEVSDEQSTESHTPSSPLEGSVGEQHSAPTVFDSTVFSTKSLTGFGLKAFKGVMQKAEGARTALEDLTIKQEVHPSPSIVSGEKLSQLTQEELEHINRINQMAMEEDQKQEVRVQPSEPSFGPAELTQEELDHINRIAQLATEDENNLGVRQLPQAPQQPPARLTQEELDHINRIAQLAMENGGMEPDGSFVQPQPHPSTLVEPKEELPQKSRRSSSPLFGTKALGGFGMKAFKGVMQKAEEAKAAFEGRTGVAQQQVGRGDSGRSSVGSTELIVDDEDRISIGQEAIDYEPELDTHHDARLGKERLPVASAHPTESYSGLGFKSFKDVMHKVGEVKDAIGEAASGTVSKGLPRAESGKPSIAHEREDNTAPPIQKERELPVDISQQDELNMLDSGSLKKEDRSTKVAEEVETGSVRGSEEVSSRRSSFASSLFGMKPLTGFGFTTFKDVMHKAEEAKTALGEMTMRKASTETPRTSEGSVSAGSEPQLTQEELDHINRITQTAMEEDSRPGGPPLVEEKPAELTQEELDHINRIAQIAMEEESKQGFLPPPPASPASQAAELTQEELDHINRITQMAMEEESGKEISRDRSRDSVQSPAERAGKPRATTSPSGPPLFTTKAFTGFGVKAFKGVMQKAEDARTAFEDLGMKKEVRPTPLVSQETSAELTQEELDHIDRISRMAMEEGGTVDPRIPSSLPPESSTEFAEQELDHTRRIAQMAIEGEVGQVEEAAPFWGEGFQAPAADEQDRAVWDDDMMPKDQASPVSSTGSAWNQSGMSQKSSGFDIRSIPEMVNKPNLSQWYEEQLSFMKESIADEEEELYRPGEEEHEPSPGEEEHEPSPGEEEHEPSPG</sequence>
<evidence type="ECO:0000313" key="2">
    <source>
        <dbReference type="EMBL" id="PIO67411.1"/>
    </source>
</evidence>
<feature type="compositionally biased region" description="Basic and acidic residues" evidence="1">
    <location>
        <begin position="1320"/>
        <end position="1332"/>
    </location>
</feature>
<feature type="compositionally biased region" description="Polar residues" evidence="1">
    <location>
        <begin position="257"/>
        <end position="274"/>
    </location>
</feature>
<dbReference type="OrthoDB" id="5856039at2759"/>
<feature type="region of interest" description="Disordered" evidence="1">
    <location>
        <begin position="757"/>
        <end position="794"/>
    </location>
</feature>
<evidence type="ECO:0000256" key="1">
    <source>
        <dbReference type="SAM" id="MobiDB-lite"/>
    </source>
</evidence>
<feature type="compositionally biased region" description="Polar residues" evidence="1">
    <location>
        <begin position="1337"/>
        <end position="1356"/>
    </location>
</feature>
<gene>
    <name evidence="2" type="ORF">TELCIR_10843</name>
</gene>
<feature type="compositionally biased region" description="Low complexity" evidence="1">
    <location>
        <begin position="354"/>
        <end position="364"/>
    </location>
</feature>
<organism evidence="2 3">
    <name type="scientific">Teladorsagia circumcincta</name>
    <name type="common">Brown stomach worm</name>
    <name type="synonym">Ostertagia circumcincta</name>
    <dbReference type="NCBI Taxonomy" id="45464"/>
    <lineage>
        <taxon>Eukaryota</taxon>
        <taxon>Metazoa</taxon>
        <taxon>Ecdysozoa</taxon>
        <taxon>Nematoda</taxon>
        <taxon>Chromadorea</taxon>
        <taxon>Rhabditida</taxon>
        <taxon>Rhabditina</taxon>
        <taxon>Rhabditomorpha</taxon>
        <taxon>Strongyloidea</taxon>
        <taxon>Trichostrongylidae</taxon>
        <taxon>Teladorsagia</taxon>
    </lineage>
</organism>
<feature type="region of interest" description="Disordered" evidence="1">
    <location>
        <begin position="248"/>
        <end position="364"/>
    </location>
</feature>
<reference evidence="2 3" key="1">
    <citation type="submission" date="2015-09" db="EMBL/GenBank/DDBJ databases">
        <title>Draft genome of the parasitic nematode Teladorsagia circumcincta isolate WARC Sus (inbred).</title>
        <authorList>
            <person name="Mitreva M."/>
        </authorList>
    </citation>
    <scope>NUCLEOTIDE SEQUENCE [LARGE SCALE GENOMIC DNA]</scope>
    <source>
        <strain evidence="2 3">S</strain>
    </source>
</reference>
<feature type="region of interest" description="Disordered" evidence="1">
    <location>
        <begin position="110"/>
        <end position="134"/>
    </location>
</feature>
<feature type="region of interest" description="Disordered" evidence="1">
    <location>
        <begin position="392"/>
        <end position="445"/>
    </location>
</feature>
<feature type="compositionally biased region" description="Basic and acidic residues" evidence="1">
    <location>
        <begin position="970"/>
        <end position="982"/>
    </location>
</feature>
<feature type="region of interest" description="Disordered" evidence="1">
    <location>
        <begin position="1260"/>
        <end position="1281"/>
    </location>
</feature>
<protein>
    <submittedName>
        <fullName evidence="2">Uncharacterized protein</fullName>
    </submittedName>
</protein>
<feature type="region of interest" description="Disordered" evidence="1">
    <location>
        <begin position="205"/>
        <end position="236"/>
    </location>
</feature>
<evidence type="ECO:0000313" key="3">
    <source>
        <dbReference type="Proteomes" id="UP000230423"/>
    </source>
</evidence>
<accession>A0A2G9UB08</accession>
<dbReference type="EMBL" id="KZ347615">
    <property type="protein sequence ID" value="PIO67411.1"/>
    <property type="molecule type" value="Genomic_DNA"/>
</dbReference>
<feature type="compositionally biased region" description="Basic and acidic residues" evidence="1">
    <location>
        <begin position="1155"/>
        <end position="1167"/>
    </location>
</feature>
<feature type="region of interest" description="Disordered" evidence="1">
    <location>
        <begin position="920"/>
        <end position="996"/>
    </location>
</feature>
<feature type="compositionally biased region" description="Acidic residues" evidence="1">
    <location>
        <begin position="565"/>
        <end position="581"/>
    </location>
</feature>
<dbReference type="Proteomes" id="UP000230423">
    <property type="component" value="Unassembled WGS sequence"/>
</dbReference>
<keyword evidence="3" id="KW-1185">Reference proteome</keyword>
<name>A0A2G9UB08_TELCI</name>
<feature type="compositionally biased region" description="Basic and acidic residues" evidence="1">
    <location>
        <begin position="935"/>
        <end position="954"/>
    </location>
</feature>
<feature type="compositionally biased region" description="Basic and acidic residues" evidence="1">
    <location>
        <begin position="323"/>
        <end position="334"/>
    </location>
</feature>
<feature type="compositionally biased region" description="Polar residues" evidence="1">
    <location>
        <begin position="335"/>
        <end position="348"/>
    </location>
</feature>
<feature type="compositionally biased region" description="Basic and acidic residues" evidence="1">
    <location>
        <begin position="422"/>
        <end position="433"/>
    </location>
</feature>
<feature type="compositionally biased region" description="Polar residues" evidence="1">
    <location>
        <begin position="1044"/>
        <end position="1064"/>
    </location>
</feature>